<organism evidence="1 2">
    <name type="scientific">Candidatus Roizmanbacteria bacterium CG03_land_8_20_14_0_80_35_26</name>
    <dbReference type="NCBI Taxonomy" id="1974845"/>
    <lineage>
        <taxon>Bacteria</taxon>
        <taxon>Candidatus Roizmaniibacteriota</taxon>
    </lineage>
</organism>
<comment type="caution">
    <text evidence="1">The sequence shown here is derived from an EMBL/GenBank/DDBJ whole genome shotgun (WGS) entry which is preliminary data.</text>
</comment>
<dbReference type="AlphaFoldDB" id="A0A2M7BWC0"/>
<protein>
    <submittedName>
        <fullName evidence="1">Uncharacterized protein</fullName>
    </submittedName>
</protein>
<accession>A0A2M7BWC0</accession>
<evidence type="ECO:0000313" key="1">
    <source>
        <dbReference type="EMBL" id="PIV10868.1"/>
    </source>
</evidence>
<name>A0A2M7BWC0_9BACT</name>
<sequence length="76" mass="8851">SNDSIWKAYVFRAGFKELLNNFVNIYPKEIVFLRSFTPTNHTIEAPYVSPNKLKTLAKENIVFVYKEDLKTVVLVK</sequence>
<dbReference type="Proteomes" id="UP000230673">
    <property type="component" value="Unassembled WGS sequence"/>
</dbReference>
<evidence type="ECO:0000313" key="2">
    <source>
        <dbReference type="Proteomes" id="UP000230673"/>
    </source>
</evidence>
<proteinExistence type="predicted"/>
<gene>
    <name evidence="1" type="ORF">COS50_03075</name>
</gene>
<feature type="non-terminal residue" evidence="1">
    <location>
        <position position="1"/>
    </location>
</feature>
<reference evidence="2" key="1">
    <citation type="submission" date="2017-09" db="EMBL/GenBank/DDBJ databases">
        <title>Depth-based differentiation of microbial function through sediment-hosted aquifers and enrichment of novel symbionts in the deep terrestrial subsurface.</title>
        <authorList>
            <person name="Probst A.J."/>
            <person name="Ladd B."/>
            <person name="Jarett J.K."/>
            <person name="Geller-Mcgrath D.E."/>
            <person name="Sieber C.M.K."/>
            <person name="Emerson J.B."/>
            <person name="Anantharaman K."/>
            <person name="Thomas B.C."/>
            <person name="Malmstrom R."/>
            <person name="Stieglmeier M."/>
            <person name="Klingl A."/>
            <person name="Woyke T."/>
            <person name="Ryan C.M."/>
            <person name="Banfield J.F."/>
        </authorList>
    </citation>
    <scope>NUCLEOTIDE SEQUENCE [LARGE SCALE GENOMIC DNA]</scope>
</reference>
<dbReference type="EMBL" id="PEUY01000045">
    <property type="protein sequence ID" value="PIV10868.1"/>
    <property type="molecule type" value="Genomic_DNA"/>
</dbReference>